<gene>
    <name evidence="2" type="primary">ORF34</name>
</gene>
<sequence length="346" mass="38578">MFNSLRLDAKGDPELTKRYTNGVKLAMRLCEHTPGQFKLIETPINSFLLITNIMPEDDRPWQHHLDAAGVDFSGLHLPRLQALDALLGAARNPGASTGQPGHEPPGSRPDTPETPKSPLPPSGADGRPRAIAYLCYDSPTWSRALCMNKDAIINEAIGALAVPSHWQGVIVKDPLPWLWLLFYGKRSFCREEQCMYLERHYQPGPILLPPALYNPLHNVTSFMAQVCTIVKFLYGGCVRLPDVADAEDLPFDPSRVCHVLNILYQVEDGPAYIANRCLLCDLKRQNAMSGKIGSDVGRCLILQEDDEKYITPQIGKSRCTFTGDVFLWPTYDLGKLLDRIEAHGLF</sequence>
<dbReference type="RefSeq" id="YP_009388535.1">
    <property type="nucleotide sequence ID" value="NC_035117.1"/>
</dbReference>
<evidence type="ECO:0000256" key="1">
    <source>
        <dbReference type="SAM" id="MobiDB-lite"/>
    </source>
</evidence>
<accession>A0A1Z1NE18</accession>
<dbReference type="KEGG" id="vg:33194247"/>
<dbReference type="GeneID" id="33194247"/>
<keyword evidence="3" id="KW-1185">Reference proteome</keyword>
<dbReference type="Proteomes" id="UP000214863">
    <property type="component" value="Segment"/>
</dbReference>
<organism evidence="2">
    <name type="scientific">Common bottlenose dolphin gammaherpesvirus 1 strain Sarasota</name>
    <dbReference type="NCBI Taxonomy" id="2022783"/>
    <lineage>
        <taxon>Viruses</taxon>
        <taxon>Duplodnaviria</taxon>
        <taxon>Heunggongvirae</taxon>
        <taxon>Peploviricota</taxon>
        <taxon>Herviviricetes</taxon>
        <taxon>Herpesvirales</taxon>
        <taxon>Orthoherpesviridae</taxon>
        <taxon>Gammaherpesvirinae</taxon>
        <taxon>Bossavirus</taxon>
        <taxon>Bossavirus delphinidgamma1</taxon>
        <taxon>Delphinid gammaherpesvirus 1</taxon>
    </lineage>
</organism>
<protein>
    <submittedName>
        <fullName evidence="2">Protein UL95</fullName>
    </submittedName>
</protein>
<evidence type="ECO:0000313" key="2">
    <source>
        <dbReference type="EMBL" id="ARW78097.1"/>
    </source>
</evidence>
<dbReference type="OrthoDB" id="9587at10239"/>
<reference evidence="2" key="1">
    <citation type="submission" date="2017-04" db="EMBL/GenBank/DDBJ databases">
        <title>Genome sequence of delphinid gammaherpesvirus 1 from an Atlantic bottlenose dolphin (Tursiops truncatus).</title>
        <authorList>
            <person name="Davison A.J."/>
            <person name="Subramaniam K."/>
            <person name="Kerr K."/>
            <person name="Jacob J.J."/>
            <person name="Landrau-Giovannetti N."/>
            <person name="Waltzek T.B."/>
        </authorList>
    </citation>
    <scope>NUCLEOTIDE SEQUENCE [LARGE SCALE GENOMIC DNA]</scope>
    <source>
        <strain evidence="2">Sarasota</strain>
    </source>
</reference>
<dbReference type="EMBL" id="KY965444">
    <property type="protein sequence ID" value="ARW78097.1"/>
    <property type="molecule type" value="Genomic_DNA"/>
</dbReference>
<evidence type="ECO:0000313" key="3">
    <source>
        <dbReference type="Proteomes" id="UP000214863"/>
    </source>
</evidence>
<feature type="region of interest" description="Disordered" evidence="1">
    <location>
        <begin position="90"/>
        <end position="125"/>
    </location>
</feature>
<dbReference type="InterPro" id="IPR004280">
    <property type="entry name" value="Herpes_UL95"/>
</dbReference>
<proteinExistence type="predicted"/>
<name>A0A1Z1NE18_9GAMA</name>
<dbReference type="Pfam" id="PF03038">
    <property type="entry name" value="Herpes_UL95"/>
    <property type="match status" value="1"/>
</dbReference>